<dbReference type="CDD" id="cd02644">
    <property type="entry name" value="R3H_jag"/>
    <property type="match status" value="1"/>
</dbReference>
<dbReference type="InterPro" id="IPR038008">
    <property type="entry name" value="Jag_KH"/>
</dbReference>
<protein>
    <submittedName>
        <fullName evidence="3">DNA-binding protein</fullName>
    </submittedName>
</protein>
<dbReference type="Gene3D" id="3.30.1370.50">
    <property type="entry name" value="R3H-like domain"/>
    <property type="match status" value="1"/>
</dbReference>
<dbReference type="InterPro" id="IPR015946">
    <property type="entry name" value="KH_dom-like_a/b"/>
</dbReference>
<dbReference type="EMBL" id="LJJR01000027">
    <property type="protein sequence ID" value="KPD28482.1"/>
    <property type="molecule type" value="Genomic_DNA"/>
</dbReference>
<dbReference type="InterPro" id="IPR034079">
    <property type="entry name" value="R3H_KhpB"/>
</dbReference>
<proteinExistence type="predicted"/>
<evidence type="ECO:0000259" key="2">
    <source>
        <dbReference type="PROSITE" id="PS51061"/>
    </source>
</evidence>
<evidence type="ECO:0000313" key="3">
    <source>
        <dbReference type="EMBL" id="KPD28482.1"/>
    </source>
</evidence>
<evidence type="ECO:0000256" key="1">
    <source>
        <dbReference type="SAM" id="MobiDB-lite"/>
    </source>
</evidence>
<dbReference type="Proteomes" id="UP000053099">
    <property type="component" value="Unassembled WGS sequence"/>
</dbReference>
<dbReference type="AlphaFoldDB" id="A0A0N1KPG0"/>
<dbReference type="PANTHER" id="PTHR35800">
    <property type="entry name" value="PROTEIN JAG"/>
    <property type="match status" value="1"/>
</dbReference>
<dbReference type="InterPro" id="IPR001374">
    <property type="entry name" value="R3H_dom"/>
</dbReference>
<accession>A0A0N1KPG0</accession>
<feature type="domain" description="R3H" evidence="2">
    <location>
        <begin position="120"/>
        <end position="186"/>
    </location>
</feature>
<organism evidence="3 4">
    <name type="scientific">Thermus scotoductus</name>
    <dbReference type="NCBI Taxonomy" id="37636"/>
    <lineage>
        <taxon>Bacteria</taxon>
        <taxon>Thermotogati</taxon>
        <taxon>Deinococcota</taxon>
        <taxon>Deinococci</taxon>
        <taxon>Thermales</taxon>
        <taxon>Thermaceae</taxon>
        <taxon>Thermus</taxon>
    </lineage>
</organism>
<dbReference type="GO" id="GO:0003723">
    <property type="term" value="F:RNA binding"/>
    <property type="evidence" value="ECO:0007669"/>
    <property type="project" value="InterPro"/>
</dbReference>
<gene>
    <name evidence="3" type="ORF">AN926_09055</name>
</gene>
<dbReference type="InterPro" id="IPR039247">
    <property type="entry name" value="KhpB"/>
</dbReference>
<dbReference type="GO" id="GO:0003677">
    <property type="term" value="F:DNA binding"/>
    <property type="evidence" value="ECO:0007669"/>
    <property type="project" value="UniProtKB-KW"/>
</dbReference>
<sequence length="196" mass="21593">MDEKKKSIDDLLSDLGVLEEAPVGVELKEAGKASPTQKGPKEVLESFLVGLLLRLDPAHYVEIRQEGNLLKAEVKGGDLGRFIGKEGRTLKAVEYLAGVVLAKHFGGAYRVVLDAAGYRKRQEEKIRKIAEEAALTVAMTKEPLHLPPMRPSERRIVHMLLKNHPQVTTESQGEGEERHVVVYPRDQAPSGTGEEA</sequence>
<dbReference type="PANTHER" id="PTHR35800:SF1">
    <property type="entry name" value="RNA-BINDING PROTEIN KHPB"/>
    <property type="match status" value="1"/>
</dbReference>
<name>A0A0N1KPG0_THESC</name>
<keyword evidence="3" id="KW-0238">DNA-binding</keyword>
<dbReference type="PROSITE" id="PS51061">
    <property type="entry name" value="R3H"/>
    <property type="match status" value="1"/>
</dbReference>
<reference evidence="3 4" key="1">
    <citation type="submission" date="2015-09" db="EMBL/GenBank/DDBJ databases">
        <title>Draft genome sequence of Thermus scotoductus strain K1 isolated from a geothermal spring in Nagorno-Karabakh, Armenia.</title>
        <authorList>
            <person name="Saghatelyan A."/>
            <person name="Poghosyan L."/>
            <person name="Panosyan H."/>
            <person name="Birkeland N.-K."/>
        </authorList>
    </citation>
    <scope>NUCLEOTIDE SEQUENCE [LARGE SCALE GENOMIC DNA]</scope>
    <source>
        <strain evidence="3 4">K1</strain>
    </source>
</reference>
<dbReference type="SMART" id="SM00393">
    <property type="entry name" value="R3H"/>
    <property type="match status" value="1"/>
</dbReference>
<dbReference type="CDD" id="cd02414">
    <property type="entry name" value="KH-II_Jag"/>
    <property type="match status" value="1"/>
</dbReference>
<feature type="region of interest" description="Disordered" evidence="1">
    <location>
        <begin position="166"/>
        <end position="196"/>
    </location>
</feature>
<dbReference type="PATRIC" id="fig|37636.3.peg.1004"/>
<dbReference type="Pfam" id="PF13083">
    <property type="entry name" value="KH_KhpA-B"/>
    <property type="match status" value="1"/>
</dbReference>
<dbReference type="SUPFAM" id="SSF82708">
    <property type="entry name" value="R3H domain"/>
    <property type="match status" value="1"/>
</dbReference>
<dbReference type="InterPro" id="IPR036867">
    <property type="entry name" value="R3H_dom_sf"/>
</dbReference>
<evidence type="ECO:0000313" key="4">
    <source>
        <dbReference type="Proteomes" id="UP000053099"/>
    </source>
</evidence>
<dbReference type="Pfam" id="PF01424">
    <property type="entry name" value="R3H"/>
    <property type="match status" value="1"/>
</dbReference>
<comment type="caution">
    <text evidence="3">The sequence shown here is derived from an EMBL/GenBank/DDBJ whole genome shotgun (WGS) entry which is preliminary data.</text>
</comment>
<dbReference type="Gene3D" id="3.30.300.20">
    <property type="match status" value="1"/>
</dbReference>